<reference evidence="3 4" key="1">
    <citation type="submission" date="2022-07" db="EMBL/GenBank/DDBJ databases">
        <authorList>
            <person name="Xamxidin M."/>
            <person name="Wu M."/>
        </authorList>
    </citation>
    <scope>NUCLEOTIDE SEQUENCE [LARGE SCALE GENOMIC DNA]</scope>
    <source>
        <strain evidence="3 4">NBRC 111650</strain>
    </source>
</reference>
<comment type="caution">
    <text evidence="3">The sequence shown here is derived from an EMBL/GenBank/DDBJ whole genome shotgun (WGS) entry which is preliminary data.</text>
</comment>
<proteinExistence type="predicted"/>
<dbReference type="Gene3D" id="3.60.15.10">
    <property type="entry name" value="Ribonuclease Z/Hydroxyacylglutathione hydrolase-like"/>
    <property type="match status" value="1"/>
</dbReference>
<dbReference type="Proteomes" id="UP001204142">
    <property type="component" value="Unassembled WGS sequence"/>
</dbReference>
<dbReference type="EMBL" id="JANIGO010000002">
    <property type="protein sequence ID" value="MCQ8896174.1"/>
    <property type="molecule type" value="Genomic_DNA"/>
</dbReference>
<sequence>MIKKISWALLGIVLVGGAVAYTQRLAITGKIVERMVGERMADPLTGLVDGLHVGLCGTGSPFPDPQRGAPCTLVIAGKRVFLFDAGSGSAKQISRMKFSTGQIQSVFLTHFHSDHIDGLGEIMMTRWAQTTGDERLTVIGPTGVEQVVKGFEEAYAHDTQYRIAHHGKATMIPKLAGAEVQSFDAPAQGVIPVYQDENTTIEAFRVDHGPVEPAVGYRIRYKDRSMVISGDTQSSSNLAMVAKDVNLLVHEALSPELVARLEAIAGEHHRDKLQKIFHDIPNYHTSPEEIAKLATQAGVQSVVLSHIVPPLPLPPMKELFLGKAPEIFTGPLRIGEDGDLIHLPTGSSQIQFERRWQ</sequence>
<dbReference type="PANTHER" id="PTHR46018:SF2">
    <property type="entry name" value="ZINC PHOSPHODIESTERASE ELAC PROTEIN 1"/>
    <property type="match status" value="1"/>
</dbReference>
<evidence type="ECO:0000259" key="2">
    <source>
        <dbReference type="SMART" id="SM00849"/>
    </source>
</evidence>
<dbReference type="SUPFAM" id="SSF56281">
    <property type="entry name" value="Metallo-hydrolase/oxidoreductase"/>
    <property type="match status" value="1"/>
</dbReference>
<feature type="domain" description="Metallo-beta-lactamase" evidence="2">
    <location>
        <begin position="68"/>
        <end position="268"/>
    </location>
</feature>
<dbReference type="CDD" id="cd07719">
    <property type="entry name" value="arylsulfatase_AtsA-like_MBL-fold"/>
    <property type="match status" value="1"/>
</dbReference>
<name>A0ABT1WFM7_9BURK</name>
<dbReference type="InterPro" id="IPR001279">
    <property type="entry name" value="Metallo-B-lactamas"/>
</dbReference>
<dbReference type="InterPro" id="IPR036866">
    <property type="entry name" value="RibonucZ/Hydroxyglut_hydro"/>
</dbReference>
<dbReference type="InterPro" id="IPR044094">
    <property type="entry name" value="AtsA-like_MBL-fold"/>
</dbReference>
<evidence type="ECO:0000313" key="3">
    <source>
        <dbReference type="EMBL" id="MCQ8896174.1"/>
    </source>
</evidence>
<dbReference type="RefSeq" id="WP_256763937.1">
    <property type="nucleotide sequence ID" value="NZ_JANIGO010000002.1"/>
</dbReference>
<gene>
    <name evidence="3" type="ORF">NQT62_06945</name>
</gene>
<evidence type="ECO:0000256" key="1">
    <source>
        <dbReference type="ARBA" id="ARBA00022801"/>
    </source>
</evidence>
<dbReference type="SMART" id="SM00849">
    <property type="entry name" value="Lactamase_B"/>
    <property type="match status" value="1"/>
</dbReference>
<dbReference type="PANTHER" id="PTHR46018">
    <property type="entry name" value="ZINC PHOSPHODIESTERASE ELAC PROTEIN 1"/>
    <property type="match status" value="1"/>
</dbReference>
<evidence type="ECO:0000313" key="4">
    <source>
        <dbReference type="Proteomes" id="UP001204142"/>
    </source>
</evidence>
<keyword evidence="4" id="KW-1185">Reference proteome</keyword>
<dbReference type="Pfam" id="PF00753">
    <property type="entry name" value="Lactamase_B"/>
    <property type="match status" value="1"/>
</dbReference>
<protein>
    <submittedName>
        <fullName evidence="3">MBL fold metallo-hydrolase</fullName>
    </submittedName>
</protein>
<keyword evidence="1" id="KW-0378">Hydrolase</keyword>
<accession>A0ABT1WFM7</accession>
<organism evidence="3 4">
    <name type="scientific">Limnobacter humi</name>
    <dbReference type="NCBI Taxonomy" id="1778671"/>
    <lineage>
        <taxon>Bacteria</taxon>
        <taxon>Pseudomonadati</taxon>
        <taxon>Pseudomonadota</taxon>
        <taxon>Betaproteobacteria</taxon>
        <taxon>Burkholderiales</taxon>
        <taxon>Burkholderiaceae</taxon>
        <taxon>Limnobacter</taxon>
    </lineage>
</organism>